<dbReference type="Proteomes" id="UP000094444">
    <property type="component" value="Unassembled WGS sequence"/>
</dbReference>
<accession>A0A2P5I0I2</accession>
<evidence type="ECO:0000313" key="2">
    <source>
        <dbReference type="Proteomes" id="UP000094444"/>
    </source>
</evidence>
<proteinExistence type="predicted"/>
<sequence>MYPIGELPDGQIWSNGNSLGTLTSAPGFDMDLKAKTLHMDDFTVMNSKDRPYELSARGMLETDDGYFISVTGKGPLENTPHVQALMANETGVKATRWGELETLTSWSFQASGPYAALTDSTFFASIRLSPSNSSDIAAYAEYRLSKVFPGPLCESEWDETSAATGEGFSVIDEL</sequence>
<dbReference type="EMBL" id="MAVT02000416">
    <property type="protein sequence ID" value="POS76022.1"/>
    <property type="molecule type" value="Genomic_DNA"/>
</dbReference>
<organism evidence="1 2">
    <name type="scientific">Diaporthe helianthi</name>
    <dbReference type="NCBI Taxonomy" id="158607"/>
    <lineage>
        <taxon>Eukaryota</taxon>
        <taxon>Fungi</taxon>
        <taxon>Dikarya</taxon>
        <taxon>Ascomycota</taxon>
        <taxon>Pezizomycotina</taxon>
        <taxon>Sordariomycetes</taxon>
        <taxon>Sordariomycetidae</taxon>
        <taxon>Diaporthales</taxon>
        <taxon>Diaporthaceae</taxon>
        <taxon>Diaporthe</taxon>
    </lineage>
</organism>
<gene>
    <name evidence="1" type="ORF">DHEL01_v205593</name>
</gene>
<reference evidence="1" key="1">
    <citation type="submission" date="2017-09" db="EMBL/GenBank/DDBJ databases">
        <title>Polyketide synthases of a Diaporthe helianthi virulent isolate.</title>
        <authorList>
            <person name="Baroncelli R."/>
        </authorList>
    </citation>
    <scope>NUCLEOTIDE SEQUENCE [LARGE SCALE GENOMIC DNA]</scope>
    <source>
        <strain evidence="1">7/96</strain>
    </source>
</reference>
<dbReference type="Pfam" id="PF11578">
    <property type="entry name" value="DUF3237"/>
    <property type="match status" value="1"/>
</dbReference>
<evidence type="ECO:0000313" key="1">
    <source>
        <dbReference type="EMBL" id="POS76022.1"/>
    </source>
</evidence>
<dbReference type="InParanoid" id="A0A2P5I0I2"/>
<name>A0A2P5I0I2_DIAHE</name>
<dbReference type="AlphaFoldDB" id="A0A2P5I0I2"/>
<dbReference type="Gene3D" id="2.40.160.20">
    <property type="match status" value="1"/>
</dbReference>
<protein>
    <submittedName>
        <fullName evidence="1">Uncharacterized protein</fullName>
    </submittedName>
</protein>
<comment type="caution">
    <text evidence="1">The sequence shown here is derived from an EMBL/GenBank/DDBJ whole genome shotgun (WGS) entry which is preliminary data.</text>
</comment>
<keyword evidence="2" id="KW-1185">Reference proteome</keyword>
<dbReference type="OrthoDB" id="2544694at2759"/>